<evidence type="ECO:0000259" key="9">
    <source>
        <dbReference type="Pfam" id="PF22692"/>
    </source>
</evidence>
<dbReference type="Pfam" id="PF22692">
    <property type="entry name" value="LlgE_F_G_D1"/>
    <property type="match status" value="1"/>
</dbReference>
<protein>
    <recommendedName>
        <fullName evidence="5 6">Flagellar basal-body rod protein FlgF</fullName>
    </recommendedName>
</protein>
<feature type="domain" description="Flagellar basal-body/hook protein C-terminal" evidence="8">
    <location>
        <begin position="198"/>
        <end position="243"/>
    </location>
</feature>
<evidence type="ECO:0000256" key="3">
    <source>
        <dbReference type="ARBA" id="ARBA00023143"/>
    </source>
</evidence>
<dbReference type="PANTHER" id="PTHR30435:SF18">
    <property type="entry name" value="FLAGELLAR BASAL-BODY ROD PROTEIN FLGF"/>
    <property type="match status" value="1"/>
</dbReference>
<dbReference type="SUPFAM" id="SSF117143">
    <property type="entry name" value="Flagellar hook protein flgE"/>
    <property type="match status" value="1"/>
</dbReference>
<evidence type="ECO:0000256" key="5">
    <source>
        <dbReference type="ARBA" id="ARBA00040228"/>
    </source>
</evidence>
<dbReference type="InterPro" id="IPR020013">
    <property type="entry name" value="Flagellar_FlgE/F/G"/>
</dbReference>
<proteinExistence type="inferred from homology"/>
<dbReference type="InterPro" id="IPR053967">
    <property type="entry name" value="LlgE_F_G-like_D1"/>
</dbReference>
<comment type="similarity">
    <text evidence="2 6">Belongs to the flagella basal body rod proteins family.</text>
</comment>
<keyword evidence="10" id="KW-0969">Cilium</keyword>
<evidence type="ECO:0000259" key="7">
    <source>
        <dbReference type="Pfam" id="PF00460"/>
    </source>
</evidence>
<dbReference type="Pfam" id="PF06429">
    <property type="entry name" value="Flg_bbr_C"/>
    <property type="match status" value="1"/>
</dbReference>
<evidence type="ECO:0000256" key="2">
    <source>
        <dbReference type="ARBA" id="ARBA00009677"/>
    </source>
</evidence>
<dbReference type="InterPro" id="IPR037925">
    <property type="entry name" value="FlgE/F/G-like"/>
</dbReference>
<name>A0ABP9F2A0_9GAMM</name>
<keyword evidence="10" id="KW-0966">Cell projection</keyword>
<dbReference type="InterPro" id="IPR010930">
    <property type="entry name" value="Flg_bb/hook_C_dom"/>
</dbReference>
<evidence type="ECO:0000256" key="4">
    <source>
        <dbReference type="ARBA" id="ARBA00038560"/>
    </source>
</evidence>
<evidence type="ECO:0000256" key="6">
    <source>
        <dbReference type="RuleBase" id="RU362116"/>
    </source>
</evidence>
<organism evidence="10 11">
    <name type="scientific">Ferrimonas pelagia</name>
    <dbReference type="NCBI Taxonomy" id="1177826"/>
    <lineage>
        <taxon>Bacteria</taxon>
        <taxon>Pseudomonadati</taxon>
        <taxon>Pseudomonadota</taxon>
        <taxon>Gammaproteobacteria</taxon>
        <taxon>Alteromonadales</taxon>
        <taxon>Ferrimonadaceae</taxon>
        <taxon>Ferrimonas</taxon>
    </lineage>
</organism>
<dbReference type="InterPro" id="IPR001444">
    <property type="entry name" value="Flag_bb_rod_N"/>
</dbReference>
<evidence type="ECO:0000313" key="10">
    <source>
        <dbReference type="EMBL" id="GAA4890567.1"/>
    </source>
</evidence>
<accession>A0ABP9F2A0</accession>
<comment type="subcellular location">
    <subcellularLocation>
        <location evidence="1 6">Bacterial flagellum basal body</location>
    </subcellularLocation>
</comment>
<keyword evidence="10" id="KW-0282">Flagellum</keyword>
<feature type="domain" description="Flagellar basal body rod protein N-terminal" evidence="7">
    <location>
        <begin position="5"/>
        <end position="35"/>
    </location>
</feature>
<dbReference type="NCBIfam" id="TIGR03506">
    <property type="entry name" value="FlgEFG_subfam"/>
    <property type="match status" value="1"/>
</dbReference>
<gene>
    <name evidence="10" type="primary">flgF</name>
    <name evidence="10" type="ORF">GCM10023333_24790</name>
</gene>
<dbReference type="Proteomes" id="UP001499988">
    <property type="component" value="Unassembled WGS sequence"/>
</dbReference>
<comment type="subunit">
    <text evidence="4 6">The basal body constitutes a major portion of the flagellar organelle and consists of five rings (E,L,P,S, and M) mounted on a central rod. The rod consists of about 26 subunits of FlgG in the distal portion, and FlgB, FlgC and FlgF are thought to build up the proximal portion of the rod with about 6 subunits each.</text>
</comment>
<evidence type="ECO:0000256" key="1">
    <source>
        <dbReference type="ARBA" id="ARBA00004117"/>
    </source>
</evidence>
<evidence type="ECO:0000313" key="11">
    <source>
        <dbReference type="Proteomes" id="UP001499988"/>
    </source>
</evidence>
<dbReference type="Pfam" id="PF00460">
    <property type="entry name" value="Flg_bb_rod"/>
    <property type="match status" value="1"/>
</dbReference>
<dbReference type="RefSeq" id="WP_345335719.1">
    <property type="nucleotide sequence ID" value="NZ_BAABJZ010000083.1"/>
</dbReference>
<sequence length="246" mass="26467">MDNYLYLAASGAKQNMNQLAVHANNLANAKSDGFKADMHQARSMQAYGEGLPTRVFAMTERAASDFDAGALKTTGRTMDVAIKGQGWMVVQDGQGGEALSRNGSLRFDELGMLLNGEGRPVLADNGPVFAPLPIEKVEISTDGIISVRPQGAPANAMEQIGQLRLTNPPLNSLTKMEDGLFRRLDGEPYLGAVEVALQSGALEGSNVNPVTELVGMIEAQRQFDMAVKMMKTAEENDKAHSQLMRV</sequence>
<comment type="caution">
    <text evidence="10">The sequence shown here is derived from an EMBL/GenBank/DDBJ whole genome shotgun (WGS) entry which is preliminary data.</text>
</comment>
<keyword evidence="3 6" id="KW-0975">Bacterial flagellum</keyword>
<evidence type="ECO:0000259" key="8">
    <source>
        <dbReference type="Pfam" id="PF06429"/>
    </source>
</evidence>
<keyword evidence="11" id="KW-1185">Reference proteome</keyword>
<feature type="domain" description="Flagellar hook protein FlgE/F/G-like D1" evidence="9">
    <location>
        <begin position="81"/>
        <end position="147"/>
    </location>
</feature>
<dbReference type="PANTHER" id="PTHR30435">
    <property type="entry name" value="FLAGELLAR PROTEIN"/>
    <property type="match status" value="1"/>
</dbReference>
<dbReference type="EMBL" id="BAABJZ010000083">
    <property type="protein sequence ID" value="GAA4890567.1"/>
    <property type="molecule type" value="Genomic_DNA"/>
</dbReference>
<reference evidence="11" key="1">
    <citation type="journal article" date="2019" name="Int. J. Syst. Evol. Microbiol.">
        <title>The Global Catalogue of Microorganisms (GCM) 10K type strain sequencing project: providing services to taxonomists for standard genome sequencing and annotation.</title>
        <authorList>
            <consortium name="The Broad Institute Genomics Platform"/>
            <consortium name="The Broad Institute Genome Sequencing Center for Infectious Disease"/>
            <person name="Wu L."/>
            <person name="Ma J."/>
        </authorList>
    </citation>
    <scope>NUCLEOTIDE SEQUENCE [LARGE SCALE GENOMIC DNA]</scope>
    <source>
        <strain evidence="11">JCM 18401</strain>
    </source>
</reference>
<dbReference type="NCBIfam" id="NF009280">
    <property type="entry name" value="PRK12640.1"/>
    <property type="match status" value="1"/>
</dbReference>